<proteinExistence type="predicted"/>
<protein>
    <submittedName>
        <fullName evidence="2">Uncharacterized protein</fullName>
    </submittedName>
</protein>
<organism evidence="2 3">
    <name type="scientific">Trichodelitschia bisporula</name>
    <dbReference type="NCBI Taxonomy" id="703511"/>
    <lineage>
        <taxon>Eukaryota</taxon>
        <taxon>Fungi</taxon>
        <taxon>Dikarya</taxon>
        <taxon>Ascomycota</taxon>
        <taxon>Pezizomycotina</taxon>
        <taxon>Dothideomycetes</taxon>
        <taxon>Dothideomycetes incertae sedis</taxon>
        <taxon>Phaeotrichales</taxon>
        <taxon>Phaeotrichaceae</taxon>
        <taxon>Trichodelitschia</taxon>
    </lineage>
</organism>
<dbReference type="AlphaFoldDB" id="A0A6G1HRI1"/>
<sequence length="164" mass="17953">MHAAAPDPNISLAHIPGPPLTFNPRARPRSDTMPRSTCRAPKAPTSPERHWVRRSSCRGRLVAFRACRMERGSGHGCDKGCDGTPQRRGLRRACVRLDGGVSAGTVSRCRSGEGLLGVWCTQLVRCARRHAIRRSLGLRERGTGSMIGCGDRGLSRVFPQWRGD</sequence>
<name>A0A6G1HRI1_9PEZI</name>
<keyword evidence="3" id="KW-1185">Reference proteome</keyword>
<reference evidence="2" key="1">
    <citation type="journal article" date="2020" name="Stud. Mycol.">
        <title>101 Dothideomycetes genomes: a test case for predicting lifestyles and emergence of pathogens.</title>
        <authorList>
            <person name="Haridas S."/>
            <person name="Albert R."/>
            <person name="Binder M."/>
            <person name="Bloem J."/>
            <person name="Labutti K."/>
            <person name="Salamov A."/>
            <person name="Andreopoulos B."/>
            <person name="Baker S."/>
            <person name="Barry K."/>
            <person name="Bills G."/>
            <person name="Bluhm B."/>
            <person name="Cannon C."/>
            <person name="Castanera R."/>
            <person name="Culley D."/>
            <person name="Daum C."/>
            <person name="Ezra D."/>
            <person name="Gonzalez J."/>
            <person name="Henrissat B."/>
            <person name="Kuo A."/>
            <person name="Liang C."/>
            <person name="Lipzen A."/>
            <person name="Lutzoni F."/>
            <person name="Magnuson J."/>
            <person name="Mondo S."/>
            <person name="Nolan M."/>
            <person name="Ohm R."/>
            <person name="Pangilinan J."/>
            <person name="Park H.-J."/>
            <person name="Ramirez L."/>
            <person name="Alfaro M."/>
            <person name="Sun H."/>
            <person name="Tritt A."/>
            <person name="Yoshinaga Y."/>
            <person name="Zwiers L.-H."/>
            <person name="Turgeon B."/>
            <person name="Goodwin S."/>
            <person name="Spatafora J."/>
            <person name="Crous P."/>
            <person name="Grigoriev I."/>
        </authorList>
    </citation>
    <scope>NUCLEOTIDE SEQUENCE</scope>
    <source>
        <strain evidence="2">CBS 262.69</strain>
    </source>
</reference>
<dbReference type="Proteomes" id="UP000799640">
    <property type="component" value="Unassembled WGS sequence"/>
</dbReference>
<evidence type="ECO:0000313" key="2">
    <source>
        <dbReference type="EMBL" id="KAF2398663.1"/>
    </source>
</evidence>
<dbReference type="EMBL" id="ML996699">
    <property type="protein sequence ID" value="KAF2398663.1"/>
    <property type="molecule type" value="Genomic_DNA"/>
</dbReference>
<evidence type="ECO:0000313" key="3">
    <source>
        <dbReference type="Proteomes" id="UP000799640"/>
    </source>
</evidence>
<gene>
    <name evidence="2" type="ORF">EJ06DRAFT_87291</name>
</gene>
<evidence type="ECO:0000256" key="1">
    <source>
        <dbReference type="SAM" id="MobiDB-lite"/>
    </source>
</evidence>
<feature type="region of interest" description="Disordered" evidence="1">
    <location>
        <begin position="1"/>
        <end position="47"/>
    </location>
</feature>
<accession>A0A6G1HRI1</accession>